<dbReference type="Proteomes" id="UP000054097">
    <property type="component" value="Unassembled WGS sequence"/>
</dbReference>
<protein>
    <submittedName>
        <fullName evidence="2">Uncharacterized protein</fullName>
    </submittedName>
</protein>
<dbReference type="HOGENOM" id="CLU_1769253_0_0_1"/>
<proteinExistence type="predicted"/>
<evidence type="ECO:0000313" key="2">
    <source>
        <dbReference type="EMBL" id="KIM31762.1"/>
    </source>
</evidence>
<dbReference type="OrthoDB" id="2595043at2759"/>
<reference evidence="3" key="2">
    <citation type="submission" date="2015-01" db="EMBL/GenBank/DDBJ databases">
        <title>Evolutionary Origins and Diversification of the Mycorrhizal Mutualists.</title>
        <authorList>
            <consortium name="DOE Joint Genome Institute"/>
            <consortium name="Mycorrhizal Genomics Consortium"/>
            <person name="Kohler A."/>
            <person name="Kuo A."/>
            <person name="Nagy L.G."/>
            <person name="Floudas D."/>
            <person name="Copeland A."/>
            <person name="Barry K.W."/>
            <person name="Cichocki N."/>
            <person name="Veneault-Fourrey C."/>
            <person name="LaButti K."/>
            <person name="Lindquist E.A."/>
            <person name="Lipzen A."/>
            <person name="Lundell T."/>
            <person name="Morin E."/>
            <person name="Murat C."/>
            <person name="Riley R."/>
            <person name="Ohm R."/>
            <person name="Sun H."/>
            <person name="Tunlid A."/>
            <person name="Henrissat B."/>
            <person name="Grigoriev I.V."/>
            <person name="Hibbett D.S."/>
            <person name="Martin F."/>
        </authorList>
    </citation>
    <scope>NUCLEOTIDE SEQUENCE [LARGE SCALE GENOMIC DNA]</scope>
    <source>
        <strain evidence="3">MAFF 305830</strain>
    </source>
</reference>
<evidence type="ECO:0000313" key="3">
    <source>
        <dbReference type="Proteomes" id="UP000054097"/>
    </source>
</evidence>
<keyword evidence="3" id="KW-1185">Reference proteome</keyword>
<feature type="region of interest" description="Disordered" evidence="1">
    <location>
        <begin position="1"/>
        <end position="71"/>
    </location>
</feature>
<feature type="compositionally biased region" description="Low complexity" evidence="1">
    <location>
        <begin position="30"/>
        <end position="39"/>
    </location>
</feature>
<name>A0A0C2XS53_SERVB</name>
<gene>
    <name evidence="2" type="ORF">M408DRAFT_20982</name>
</gene>
<feature type="compositionally biased region" description="Polar residues" evidence="1">
    <location>
        <begin position="1"/>
        <end position="23"/>
    </location>
</feature>
<organism evidence="2 3">
    <name type="scientific">Serendipita vermifera MAFF 305830</name>
    <dbReference type="NCBI Taxonomy" id="933852"/>
    <lineage>
        <taxon>Eukaryota</taxon>
        <taxon>Fungi</taxon>
        <taxon>Dikarya</taxon>
        <taxon>Basidiomycota</taxon>
        <taxon>Agaricomycotina</taxon>
        <taxon>Agaricomycetes</taxon>
        <taxon>Sebacinales</taxon>
        <taxon>Serendipitaceae</taxon>
        <taxon>Serendipita</taxon>
    </lineage>
</organism>
<dbReference type="AlphaFoldDB" id="A0A0C2XS53"/>
<sequence>MTLSSQNPNSSANDPTVSGQSLGQMEEELSSLSFLLSELRTQEASHLSRTSTEDEHDPTPGDELQSDVPDAEVQALLEQLEKLHGFADNVEDRMDTLLAKLDDMLGALDVPEGTDDTVAQPNDQPENGKESDTTGNVNLEPKNRPVS</sequence>
<accession>A0A0C2XS53</accession>
<dbReference type="EMBL" id="KN824281">
    <property type="protein sequence ID" value="KIM31762.1"/>
    <property type="molecule type" value="Genomic_DNA"/>
</dbReference>
<reference evidence="2 3" key="1">
    <citation type="submission" date="2014-04" db="EMBL/GenBank/DDBJ databases">
        <authorList>
            <consortium name="DOE Joint Genome Institute"/>
            <person name="Kuo A."/>
            <person name="Zuccaro A."/>
            <person name="Kohler A."/>
            <person name="Nagy L.G."/>
            <person name="Floudas D."/>
            <person name="Copeland A."/>
            <person name="Barry K.W."/>
            <person name="Cichocki N."/>
            <person name="Veneault-Fourrey C."/>
            <person name="LaButti K."/>
            <person name="Lindquist E.A."/>
            <person name="Lipzen A."/>
            <person name="Lundell T."/>
            <person name="Morin E."/>
            <person name="Murat C."/>
            <person name="Sun H."/>
            <person name="Tunlid A."/>
            <person name="Henrissat B."/>
            <person name="Grigoriev I.V."/>
            <person name="Hibbett D.S."/>
            <person name="Martin F."/>
            <person name="Nordberg H.P."/>
            <person name="Cantor M.N."/>
            <person name="Hua S.X."/>
        </authorList>
    </citation>
    <scope>NUCLEOTIDE SEQUENCE [LARGE SCALE GENOMIC DNA]</scope>
    <source>
        <strain evidence="2 3">MAFF 305830</strain>
    </source>
</reference>
<evidence type="ECO:0000256" key="1">
    <source>
        <dbReference type="SAM" id="MobiDB-lite"/>
    </source>
</evidence>
<feature type="region of interest" description="Disordered" evidence="1">
    <location>
        <begin position="108"/>
        <end position="147"/>
    </location>
</feature>